<dbReference type="EnsemblPlants" id="novel_model_1851_5bd9a17a.2.5bd9b136">
    <property type="protein sequence ID" value="cds.novel_model_1851_5bd9a17a.2.5bd9b136"/>
    <property type="gene ID" value="novel_gene_1012_5bd9a17a"/>
</dbReference>
<protein>
    <submittedName>
        <fullName evidence="1">Uncharacterized protein</fullName>
    </submittedName>
</protein>
<dbReference type="Gramene" id="novel_model_1852_5bd9a17a.1.5bd9b136">
    <property type="protein sequence ID" value="cds.novel_model_1852_5bd9a17a.1.5bd9b136"/>
    <property type="gene ID" value="novel_gene_1012_5bd9a17a"/>
</dbReference>
<proteinExistence type="predicted"/>
<evidence type="ECO:0000313" key="1">
    <source>
        <dbReference type="EnsemblPlants" id="cds.novel_model_1852_5bd9a17a.1.5bd9b136"/>
    </source>
</evidence>
<organism evidence="1 2">
    <name type="scientific">Cannabis sativa</name>
    <name type="common">Hemp</name>
    <name type="synonym">Marijuana</name>
    <dbReference type="NCBI Taxonomy" id="3483"/>
    <lineage>
        <taxon>Eukaryota</taxon>
        <taxon>Viridiplantae</taxon>
        <taxon>Streptophyta</taxon>
        <taxon>Embryophyta</taxon>
        <taxon>Tracheophyta</taxon>
        <taxon>Spermatophyta</taxon>
        <taxon>Magnoliopsida</taxon>
        <taxon>eudicotyledons</taxon>
        <taxon>Gunneridae</taxon>
        <taxon>Pentapetalae</taxon>
        <taxon>rosids</taxon>
        <taxon>fabids</taxon>
        <taxon>Rosales</taxon>
        <taxon>Cannabaceae</taxon>
        <taxon>Cannabis</taxon>
    </lineage>
</organism>
<keyword evidence="2" id="KW-1185">Reference proteome</keyword>
<reference evidence="1 2" key="1">
    <citation type="submission" date="2018-11" db="EMBL/GenBank/DDBJ databases">
        <authorList>
            <person name="Grassa J C."/>
        </authorList>
    </citation>
    <scope>NUCLEOTIDE SEQUENCE [LARGE SCALE GENOMIC DNA]</scope>
</reference>
<evidence type="ECO:0000313" key="2">
    <source>
        <dbReference type="Proteomes" id="UP000596661"/>
    </source>
</evidence>
<dbReference type="EMBL" id="UZAU01000234">
    <property type="status" value="NOT_ANNOTATED_CDS"/>
    <property type="molecule type" value="Genomic_DNA"/>
</dbReference>
<accession>A0A803QVE8</accession>
<dbReference type="Proteomes" id="UP000596661">
    <property type="component" value="Chromosome 2"/>
</dbReference>
<dbReference type="EnsemblPlants" id="novel_model_1850_5bd9a17a">
    <property type="protein sequence ID" value="cds.novel_model_1850_5bd9a17a"/>
    <property type="gene ID" value="novel_gene_1012_5bd9a17a"/>
</dbReference>
<dbReference type="Gramene" id="novel_model_1850_5bd9a17a">
    <property type="protein sequence ID" value="cds.novel_model_1850_5bd9a17a"/>
    <property type="gene ID" value="novel_gene_1012_5bd9a17a"/>
</dbReference>
<accession>A0A803QVE7</accession>
<dbReference type="AlphaFoldDB" id="A0A803QVE8"/>
<name>A0A803QVE8_CANSA</name>
<dbReference type="Gramene" id="novel_model_1851_5bd9a17a.2.5bd9b136">
    <property type="protein sequence ID" value="cds.novel_model_1851_5bd9a17a.2.5bd9b136"/>
    <property type="gene ID" value="novel_gene_1012_5bd9a17a"/>
</dbReference>
<reference evidence="1" key="2">
    <citation type="submission" date="2021-03" db="UniProtKB">
        <authorList>
            <consortium name="EnsemblPlants"/>
        </authorList>
    </citation>
    <scope>IDENTIFICATION</scope>
</reference>
<sequence length="98" mass="10889">MLSKYSLLKFTRDSLTISTISDNSNERISLGVVLAHQKRFPTEVLNALDFIRGLMFTAWAITESLLGNPLLLLLLLTTAAAIDACFHTKHVRTSLRDG</sequence>
<dbReference type="EnsemblPlants" id="novel_model_1852_5bd9a17a.1.5bd9b136">
    <property type="protein sequence ID" value="cds.novel_model_1852_5bd9a17a.1.5bd9b136"/>
    <property type="gene ID" value="novel_gene_1012_5bd9a17a"/>
</dbReference>
<accession>A0A803QVE6</accession>